<dbReference type="InterPro" id="IPR017441">
    <property type="entry name" value="Protein_kinase_ATP_BS"/>
</dbReference>
<evidence type="ECO:0000256" key="5">
    <source>
        <dbReference type="PROSITE-ProRule" id="PRU10141"/>
    </source>
</evidence>
<evidence type="ECO:0000313" key="11">
    <source>
        <dbReference type="Proteomes" id="UP000198341"/>
    </source>
</evidence>
<evidence type="ECO:0000256" key="4">
    <source>
        <dbReference type="ARBA" id="ARBA00022840"/>
    </source>
</evidence>
<dbReference type="GeneID" id="19016931"/>
<dbReference type="InterPro" id="IPR008271">
    <property type="entry name" value="Ser/Thr_kinase_AS"/>
</dbReference>
<keyword evidence="3" id="KW-0418">Kinase</keyword>
<name>K8ESF1_9CHLO</name>
<dbReference type="GO" id="GO:0004674">
    <property type="term" value="F:protein serine/threonine kinase activity"/>
    <property type="evidence" value="ECO:0007669"/>
    <property type="project" value="TreeGrafter"/>
</dbReference>
<reference evidence="10 11" key="1">
    <citation type="submission" date="2011-10" db="EMBL/GenBank/DDBJ databases">
        <authorList>
            <person name="Genoscope - CEA"/>
        </authorList>
    </citation>
    <scope>NUCLEOTIDE SEQUENCE [LARGE SCALE GENOMIC DNA]</scope>
    <source>
        <strain evidence="10 11">RCC 1105</strain>
    </source>
</reference>
<evidence type="ECO:0000256" key="2">
    <source>
        <dbReference type="ARBA" id="ARBA00022741"/>
    </source>
</evidence>
<feature type="transmembrane region" description="Helical" evidence="7">
    <location>
        <begin position="330"/>
        <end position="350"/>
    </location>
</feature>
<dbReference type="PANTHER" id="PTHR44329:SF214">
    <property type="entry name" value="PROTEIN KINASE DOMAIN-CONTAINING PROTEIN"/>
    <property type="match status" value="1"/>
</dbReference>
<evidence type="ECO:0000256" key="3">
    <source>
        <dbReference type="ARBA" id="ARBA00022777"/>
    </source>
</evidence>
<feature type="region of interest" description="Disordered" evidence="6">
    <location>
        <begin position="23"/>
        <end position="43"/>
    </location>
</feature>
<accession>K8ESF1</accession>
<dbReference type="RefSeq" id="XP_007513913.1">
    <property type="nucleotide sequence ID" value="XM_007513851.1"/>
</dbReference>
<sequence>MRSAKTRRAFCTVASAALLATSSQTGVVGEPTTSSSFSSVSDESSLCDESAVASKDPFEKLSRLCSVDVEYGVGPLSIISDGASTNSGADTFVDNSEASSSIAKEEEEEEEDKEYTFPATIRWRNNKLEEDKSFQVTYVFAYGQGIADGRVDDRAVLINPGGANGMPARAVNRMLFRGVAGDGGTYEFGFLGSAMFEEGALSNNNSTKRAGNLVSLAYNGQWCDRVSSETTACGETSYSWCCGQFLSPPPPPPRILIEPIGGNGVNSPSDDGNVTSMSGPTEAFDTFEHSSPSVFDASFQNSKVVPLSPLAQALDRGARMPKSSKLPSNIGTFGSISGLIVIGLVLIAIITEISRRCMKRLAKDLESCAPEISRKLTHLLPGQTDVSVDIDLEGIIVSKAHHHHHTNVSETVTVHALRRPQSRHTSIFENDGTMTMEFECDVASSRKRLDCNKDEGAGGDEGTSSSSELMDLKYASQSIETYNSINGYVQSLARMFDTGLFASQGRDRDGESAGKEKKGWRAHELRKNEFKITLADVKIGRAIGRGAYGVVCEGTYKGFPVAVKTLHAGKSTLSRKEKTAFECEISLLSRLSHVNIVTFYGACTDDKDHQLCVVMELMSKSLFQVLHENDRENRKNRRLTRLEFLRVASDVAAGCAYLHELKITHGDLKSHNVLLNGSGAKICDVGCARVAQITGMVTTQQSIAFLQNTKGTNDPKEQNNNNNNKNVVGTPAYMAPELFDRSLDTNPTTTFGIDVYALAILSWECLSGETPWSHVQHPVQIAFAVCNDERLDCEKVGDWEEAKLLIQKCWKRTPKDRPSMCEIARTLKDMRTKVR</sequence>
<dbReference type="AlphaFoldDB" id="K8ESF1"/>
<feature type="binding site" evidence="5">
    <location>
        <position position="564"/>
    </location>
    <ligand>
        <name>ATP</name>
        <dbReference type="ChEBI" id="CHEBI:30616"/>
    </ligand>
</feature>
<evidence type="ECO:0000259" key="9">
    <source>
        <dbReference type="PROSITE" id="PS50011"/>
    </source>
</evidence>
<dbReference type="PROSITE" id="PS00107">
    <property type="entry name" value="PROTEIN_KINASE_ATP"/>
    <property type="match status" value="1"/>
</dbReference>
<dbReference type="OrthoDB" id="536504at2759"/>
<dbReference type="PANTHER" id="PTHR44329">
    <property type="entry name" value="SERINE/THREONINE-PROTEIN KINASE TNNI3K-RELATED"/>
    <property type="match status" value="1"/>
</dbReference>
<dbReference type="KEGG" id="bpg:Bathy03g03940"/>
<dbReference type="Pfam" id="PF00069">
    <property type="entry name" value="Pkinase"/>
    <property type="match status" value="1"/>
</dbReference>
<evidence type="ECO:0000256" key="6">
    <source>
        <dbReference type="SAM" id="MobiDB-lite"/>
    </source>
</evidence>
<protein>
    <recommendedName>
        <fullName evidence="9">Protein kinase domain-containing protein</fullName>
    </recommendedName>
</protein>
<keyword evidence="7" id="KW-1133">Transmembrane helix</keyword>
<dbReference type="STRING" id="41875.K8ESF1"/>
<evidence type="ECO:0000256" key="8">
    <source>
        <dbReference type="SAM" id="SignalP"/>
    </source>
</evidence>
<feature type="chain" id="PRO_5003917561" description="Protein kinase domain-containing protein" evidence="8">
    <location>
        <begin position="30"/>
        <end position="835"/>
    </location>
</feature>
<evidence type="ECO:0000313" key="10">
    <source>
        <dbReference type="EMBL" id="CCO15350.1"/>
    </source>
</evidence>
<keyword evidence="4 5" id="KW-0067">ATP-binding</keyword>
<dbReference type="PROSITE" id="PS00108">
    <property type="entry name" value="PROTEIN_KINASE_ST"/>
    <property type="match status" value="1"/>
</dbReference>
<keyword evidence="1" id="KW-0808">Transferase</keyword>
<dbReference type="Proteomes" id="UP000198341">
    <property type="component" value="Chromosome 3"/>
</dbReference>
<dbReference type="SMART" id="SM00220">
    <property type="entry name" value="S_TKc"/>
    <property type="match status" value="1"/>
</dbReference>
<evidence type="ECO:0000256" key="7">
    <source>
        <dbReference type="SAM" id="Phobius"/>
    </source>
</evidence>
<dbReference type="SUPFAM" id="SSF56112">
    <property type="entry name" value="Protein kinase-like (PK-like)"/>
    <property type="match status" value="1"/>
</dbReference>
<feature type="compositionally biased region" description="Low complexity" evidence="6">
    <location>
        <begin position="34"/>
        <end position="43"/>
    </location>
</feature>
<dbReference type="EMBL" id="FO082276">
    <property type="protein sequence ID" value="CCO15350.1"/>
    <property type="molecule type" value="Genomic_DNA"/>
</dbReference>
<keyword evidence="7" id="KW-0472">Membrane</keyword>
<dbReference type="InterPro" id="IPR011009">
    <property type="entry name" value="Kinase-like_dom_sf"/>
</dbReference>
<feature type="region of interest" description="Disordered" evidence="6">
    <location>
        <begin position="89"/>
        <end position="115"/>
    </location>
</feature>
<feature type="domain" description="Protein kinase" evidence="9">
    <location>
        <begin position="537"/>
        <end position="835"/>
    </location>
</feature>
<dbReference type="Gene3D" id="1.10.510.10">
    <property type="entry name" value="Transferase(Phosphotransferase) domain 1"/>
    <property type="match status" value="1"/>
</dbReference>
<keyword evidence="8" id="KW-0732">Signal</keyword>
<evidence type="ECO:0000256" key="1">
    <source>
        <dbReference type="ARBA" id="ARBA00022679"/>
    </source>
</evidence>
<keyword evidence="2 5" id="KW-0547">Nucleotide-binding</keyword>
<dbReference type="PROSITE" id="PS50011">
    <property type="entry name" value="PROTEIN_KINASE_DOM"/>
    <property type="match status" value="1"/>
</dbReference>
<dbReference type="InterPro" id="IPR000719">
    <property type="entry name" value="Prot_kinase_dom"/>
</dbReference>
<feature type="signal peptide" evidence="8">
    <location>
        <begin position="1"/>
        <end position="29"/>
    </location>
</feature>
<gene>
    <name evidence="10" type="ORF">Bathy03g03940</name>
</gene>
<keyword evidence="11" id="KW-1185">Reference proteome</keyword>
<dbReference type="InterPro" id="IPR051681">
    <property type="entry name" value="Ser/Thr_Kinases-Pseudokinases"/>
</dbReference>
<dbReference type="eggNOG" id="KOG0192">
    <property type="taxonomic scope" value="Eukaryota"/>
</dbReference>
<proteinExistence type="predicted"/>
<dbReference type="GO" id="GO:0005524">
    <property type="term" value="F:ATP binding"/>
    <property type="evidence" value="ECO:0007669"/>
    <property type="project" value="UniProtKB-UniRule"/>
</dbReference>
<organism evidence="10 11">
    <name type="scientific">Bathycoccus prasinos</name>
    <dbReference type="NCBI Taxonomy" id="41875"/>
    <lineage>
        <taxon>Eukaryota</taxon>
        <taxon>Viridiplantae</taxon>
        <taxon>Chlorophyta</taxon>
        <taxon>Mamiellophyceae</taxon>
        <taxon>Mamiellales</taxon>
        <taxon>Bathycoccaceae</taxon>
        <taxon>Bathycoccus</taxon>
    </lineage>
</organism>
<keyword evidence="7" id="KW-0812">Transmembrane</keyword>